<sequence length="123" mass="14514">MDEKWRGKSRGGSGRDARTRKEVLINNSRWRRGRMHLCSGTIRAPQAEEKLSAGFEFEKQMKKFNDVELRCRALPTGTAWGPRMDFAEDKTAFKPKSRQWDRYFVLLVSPHVVEERVCRHMWT</sequence>
<gene>
    <name evidence="2" type="ORF">ALC53_05852</name>
</gene>
<protein>
    <submittedName>
        <fullName evidence="2">Uncharacterized protein</fullName>
    </submittedName>
</protein>
<name>A0A151I3C6_9HYME</name>
<accession>A0A151I3C6</accession>
<organism evidence="2 3">
    <name type="scientific">Atta colombica</name>
    <dbReference type="NCBI Taxonomy" id="520822"/>
    <lineage>
        <taxon>Eukaryota</taxon>
        <taxon>Metazoa</taxon>
        <taxon>Ecdysozoa</taxon>
        <taxon>Arthropoda</taxon>
        <taxon>Hexapoda</taxon>
        <taxon>Insecta</taxon>
        <taxon>Pterygota</taxon>
        <taxon>Neoptera</taxon>
        <taxon>Endopterygota</taxon>
        <taxon>Hymenoptera</taxon>
        <taxon>Apocrita</taxon>
        <taxon>Aculeata</taxon>
        <taxon>Formicoidea</taxon>
        <taxon>Formicidae</taxon>
        <taxon>Myrmicinae</taxon>
        <taxon>Atta</taxon>
    </lineage>
</organism>
<keyword evidence="3" id="KW-1185">Reference proteome</keyword>
<dbReference type="AlphaFoldDB" id="A0A151I3C6"/>
<reference evidence="2 3" key="1">
    <citation type="submission" date="2015-09" db="EMBL/GenBank/DDBJ databases">
        <title>Atta colombica WGS genome.</title>
        <authorList>
            <person name="Nygaard S."/>
            <person name="Hu H."/>
            <person name="Boomsma J."/>
            <person name="Zhang G."/>
        </authorList>
    </citation>
    <scope>NUCLEOTIDE SEQUENCE [LARGE SCALE GENOMIC DNA]</scope>
    <source>
        <strain evidence="2">Treedump-2</strain>
        <tissue evidence="2">Whole body</tissue>
    </source>
</reference>
<dbReference type="Proteomes" id="UP000078540">
    <property type="component" value="Unassembled WGS sequence"/>
</dbReference>
<evidence type="ECO:0000313" key="2">
    <source>
        <dbReference type="EMBL" id="KYM83676.1"/>
    </source>
</evidence>
<feature type="region of interest" description="Disordered" evidence="1">
    <location>
        <begin position="1"/>
        <end position="20"/>
    </location>
</feature>
<proteinExistence type="predicted"/>
<evidence type="ECO:0000313" key="3">
    <source>
        <dbReference type="Proteomes" id="UP000078540"/>
    </source>
</evidence>
<evidence type="ECO:0000256" key="1">
    <source>
        <dbReference type="SAM" id="MobiDB-lite"/>
    </source>
</evidence>
<dbReference type="EMBL" id="KQ976484">
    <property type="protein sequence ID" value="KYM83676.1"/>
    <property type="molecule type" value="Genomic_DNA"/>
</dbReference>